<dbReference type="RefSeq" id="WP_213255834.1">
    <property type="nucleotide sequence ID" value="NZ_JAGYWA010000002.1"/>
</dbReference>
<dbReference type="InterPro" id="IPR036010">
    <property type="entry name" value="2Fe-2S_ferredoxin-like_sf"/>
</dbReference>
<keyword evidence="5" id="KW-0249">Electron transport</keyword>
<organism evidence="10 11">
    <name type="scientific">Flavobacterium branchiicola</name>
    <dbReference type="NCBI Taxonomy" id="1114875"/>
    <lineage>
        <taxon>Bacteria</taxon>
        <taxon>Pseudomonadati</taxon>
        <taxon>Bacteroidota</taxon>
        <taxon>Flavobacteriia</taxon>
        <taxon>Flavobacteriales</taxon>
        <taxon>Flavobacteriaceae</taxon>
        <taxon>Flavobacterium</taxon>
    </lineage>
</organism>
<keyword evidence="4" id="KW-0479">Metal-binding</keyword>
<keyword evidence="3" id="KW-0001">2Fe-2S</keyword>
<comment type="cofactor">
    <cofactor evidence="8">
        <name>[2Fe-2S] cluster</name>
        <dbReference type="ChEBI" id="CHEBI:190135"/>
    </cofactor>
</comment>
<protein>
    <submittedName>
        <fullName evidence="10">2Fe-2S iron-sulfur cluster-binding protein</fullName>
    </submittedName>
</protein>
<evidence type="ECO:0000256" key="1">
    <source>
        <dbReference type="ARBA" id="ARBA00007874"/>
    </source>
</evidence>
<dbReference type="Pfam" id="PF00111">
    <property type="entry name" value="Fer2"/>
    <property type="match status" value="1"/>
</dbReference>
<reference evidence="11" key="1">
    <citation type="journal article" date="2019" name="Int. J. Syst. Evol. Microbiol.">
        <title>The Global Catalogue of Microorganisms (GCM) 10K type strain sequencing project: providing services to taxonomists for standard genome sequencing and annotation.</title>
        <authorList>
            <consortium name="The Broad Institute Genomics Platform"/>
            <consortium name="The Broad Institute Genome Sequencing Center for Infectious Disease"/>
            <person name="Wu L."/>
            <person name="Ma J."/>
        </authorList>
    </citation>
    <scope>NUCLEOTIDE SEQUENCE [LARGE SCALE GENOMIC DNA]</scope>
    <source>
        <strain evidence="11">WYCCWR 13023</strain>
    </source>
</reference>
<evidence type="ECO:0000256" key="3">
    <source>
        <dbReference type="ARBA" id="ARBA00022714"/>
    </source>
</evidence>
<dbReference type="EMBL" id="JBHSGV010000002">
    <property type="protein sequence ID" value="MFC4746966.1"/>
    <property type="molecule type" value="Genomic_DNA"/>
</dbReference>
<accession>A0ABV9PC81</accession>
<evidence type="ECO:0000256" key="8">
    <source>
        <dbReference type="ARBA" id="ARBA00034078"/>
    </source>
</evidence>
<dbReference type="PANTHER" id="PTHR43112:SF3">
    <property type="entry name" value="FERREDOXIN-2, CHLOROPLASTIC"/>
    <property type="match status" value="1"/>
</dbReference>
<dbReference type="PROSITE" id="PS51085">
    <property type="entry name" value="2FE2S_FER_2"/>
    <property type="match status" value="1"/>
</dbReference>
<comment type="similarity">
    <text evidence="1">Belongs to the 2Fe2S plant-type ferredoxin family.</text>
</comment>
<evidence type="ECO:0000256" key="5">
    <source>
        <dbReference type="ARBA" id="ARBA00022982"/>
    </source>
</evidence>
<gene>
    <name evidence="10" type="ORF">ACFO5S_05900</name>
</gene>
<evidence type="ECO:0000256" key="6">
    <source>
        <dbReference type="ARBA" id="ARBA00023004"/>
    </source>
</evidence>
<proteinExistence type="inferred from homology"/>
<evidence type="ECO:0000313" key="11">
    <source>
        <dbReference type="Proteomes" id="UP001595935"/>
    </source>
</evidence>
<evidence type="ECO:0000256" key="2">
    <source>
        <dbReference type="ARBA" id="ARBA00022448"/>
    </source>
</evidence>
<evidence type="ECO:0000256" key="4">
    <source>
        <dbReference type="ARBA" id="ARBA00022723"/>
    </source>
</evidence>
<dbReference type="SUPFAM" id="SSF54292">
    <property type="entry name" value="2Fe-2S ferredoxin-like"/>
    <property type="match status" value="1"/>
</dbReference>
<comment type="caution">
    <text evidence="10">The sequence shown here is derived from an EMBL/GenBank/DDBJ whole genome shotgun (WGS) entry which is preliminary data.</text>
</comment>
<name>A0ABV9PC81_9FLAO</name>
<dbReference type="CDD" id="cd00207">
    <property type="entry name" value="fer2"/>
    <property type="match status" value="1"/>
</dbReference>
<keyword evidence="6" id="KW-0408">Iron</keyword>
<keyword evidence="7" id="KW-0411">Iron-sulfur</keyword>
<evidence type="ECO:0000313" key="10">
    <source>
        <dbReference type="EMBL" id="MFC4746966.1"/>
    </source>
</evidence>
<dbReference type="InterPro" id="IPR001041">
    <property type="entry name" value="2Fe-2S_ferredoxin-type"/>
</dbReference>
<feature type="domain" description="2Fe-2S ferredoxin-type" evidence="9">
    <location>
        <begin position="38"/>
        <end position="129"/>
    </location>
</feature>
<dbReference type="InterPro" id="IPR012675">
    <property type="entry name" value="Beta-grasp_dom_sf"/>
</dbReference>
<evidence type="ECO:0000259" key="9">
    <source>
        <dbReference type="PROSITE" id="PS51085"/>
    </source>
</evidence>
<dbReference type="Proteomes" id="UP001595935">
    <property type="component" value="Unassembled WGS sequence"/>
</dbReference>
<dbReference type="Gene3D" id="3.10.20.30">
    <property type="match status" value="1"/>
</dbReference>
<keyword evidence="11" id="KW-1185">Reference proteome</keyword>
<keyword evidence="2" id="KW-0813">Transport</keyword>
<evidence type="ECO:0000256" key="7">
    <source>
        <dbReference type="ARBA" id="ARBA00023014"/>
    </source>
</evidence>
<sequence>MATGTIQKIGFSKEVIHKESFYTATKTTHKPAEAQQEYQIKILLKGKEHKVNTPAGKSILFAGLESGLDMPYSCQSGNCISCAGKCLSGKVEMLVAEGLTEEQIKDGYVLTCVGYPKSDDVVIEFNRVI</sequence>
<dbReference type="PANTHER" id="PTHR43112">
    <property type="entry name" value="FERREDOXIN"/>
    <property type="match status" value="1"/>
</dbReference>